<reference evidence="1 2" key="1">
    <citation type="submission" date="2014-10" db="EMBL/GenBank/DDBJ databases">
        <title>Draft genome of the hookworm Ancylostoma caninum.</title>
        <authorList>
            <person name="Mitreva M."/>
        </authorList>
    </citation>
    <scope>NUCLEOTIDE SEQUENCE [LARGE SCALE GENOMIC DNA]</scope>
    <source>
        <strain evidence="1 2">Baltimore</strain>
    </source>
</reference>
<dbReference type="GO" id="GO:0003676">
    <property type="term" value="F:nucleic acid binding"/>
    <property type="evidence" value="ECO:0007669"/>
    <property type="project" value="InterPro"/>
</dbReference>
<accession>A0A368GC56</accession>
<protein>
    <recommendedName>
        <fullName evidence="3">DDE-1 domain-containing protein</fullName>
    </recommendedName>
</protein>
<dbReference type="AlphaFoldDB" id="A0A368GC56"/>
<name>A0A368GC56_ANCCA</name>
<evidence type="ECO:0000313" key="2">
    <source>
        <dbReference type="Proteomes" id="UP000252519"/>
    </source>
</evidence>
<dbReference type="OrthoDB" id="4843387at2759"/>
<comment type="caution">
    <text evidence="1">The sequence shown here is derived from an EMBL/GenBank/DDBJ whole genome shotgun (WGS) entry which is preliminary data.</text>
</comment>
<dbReference type="STRING" id="29170.A0A368GC56"/>
<keyword evidence="2" id="KW-1185">Reference proteome</keyword>
<organism evidence="1 2">
    <name type="scientific">Ancylostoma caninum</name>
    <name type="common">Dog hookworm</name>
    <dbReference type="NCBI Taxonomy" id="29170"/>
    <lineage>
        <taxon>Eukaryota</taxon>
        <taxon>Metazoa</taxon>
        <taxon>Ecdysozoa</taxon>
        <taxon>Nematoda</taxon>
        <taxon>Chromadorea</taxon>
        <taxon>Rhabditida</taxon>
        <taxon>Rhabditina</taxon>
        <taxon>Rhabditomorpha</taxon>
        <taxon>Strongyloidea</taxon>
        <taxon>Ancylostomatidae</taxon>
        <taxon>Ancylostomatinae</taxon>
        <taxon>Ancylostoma</taxon>
    </lineage>
</organism>
<evidence type="ECO:0008006" key="3">
    <source>
        <dbReference type="Google" id="ProtNLM"/>
    </source>
</evidence>
<dbReference type="InterPro" id="IPR036397">
    <property type="entry name" value="RNaseH_sf"/>
</dbReference>
<sequence length="77" mass="8737">MDWPTCSPELNSMENLSNILARTAYCNNRQFQTSDELKTTIIDAWEDVESDFLRNLIICMLNCLSGMVSNPTSPAVY</sequence>
<gene>
    <name evidence="1" type="ORF">ANCCAN_12749</name>
</gene>
<dbReference type="EMBL" id="JOJR01000242">
    <property type="protein sequence ID" value="RCN41288.1"/>
    <property type="molecule type" value="Genomic_DNA"/>
</dbReference>
<evidence type="ECO:0000313" key="1">
    <source>
        <dbReference type="EMBL" id="RCN41288.1"/>
    </source>
</evidence>
<proteinExistence type="predicted"/>
<dbReference type="Proteomes" id="UP000252519">
    <property type="component" value="Unassembled WGS sequence"/>
</dbReference>
<dbReference type="Gene3D" id="3.30.420.10">
    <property type="entry name" value="Ribonuclease H-like superfamily/Ribonuclease H"/>
    <property type="match status" value="1"/>
</dbReference>